<keyword evidence="3" id="KW-1185">Reference proteome</keyword>
<evidence type="ECO:0000256" key="1">
    <source>
        <dbReference type="SAM" id="Phobius"/>
    </source>
</evidence>
<dbReference type="Proteomes" id="UP001058273">
    <property type="component" value="Chromosome"/>
</dbReference>
<protein>
    <submittedName>
        <fullName evidence="2">Uncharacterized protein</fullName>
    </submittedName>
</protein>
<keyword evidence="1" id="KW-0812">Transmembrane</keyword>
<feature type="transmembrane region" description="Helical" evidence="1">
    <location>
        <begin position="21"/>
        <end position="42"/>
    </location>
</feature>
<keyword evidence="1" id="KW-1133">Transmembrane helix</keyword>
<evidence type="ECO:0000313" key="3">
    <source>
        <dbReference type="Proteomes" id="UP001058273"/>
    </source>
</evidence>
<reference evidence="2" key="1">
    <citation type="submission" date="2022-08" db="EMBL/GenBank/DDBJ databases">
        <title>Genome sequence of Vagococcus luciliae DSM 112651.</title>
        <authorList>
            <person name="Juan G."/>
            <person name="Anja P."/>
            <person name="Rolf D."/>
            <person name="Kampfer P."/>
            <person name="Vilcinskas A."/>
        </authorList>
    </citation>
    <scope>NUCLEOTIDE SEQUENCE</scope>
    <source>
        <strain evidence="2">G314FT</strain>
    </source>
</reference>
<evidence type="ECO:0000313" key="2">
    <source>
        <dbReference type="EMBL" id="UUV98228.1"/>
    </source>
</evidence>
<reference evidence="2" key="2">
    <citation type="submission" date="2022-08" db="EMBL/GenBank/DDBJ databases">
        <authorList>
            <person name="Poehlein A."/>
            <person name="Guzman J."/>
            <person name="Daniel R."/>
            <person name="Vilcinskas A."/>
        </authorList>
    </citation>
    <scope>NUCLEOTIDE SEQUENCE</scope>
    <source>
        <strain evidence="2">G314FT</strain>
    </source>
</reference>
<accession>A0ABY5NXV9</accession>
<keyword evidence="1" id="KW-0472">Membrane</keyword>
<name>A0ABY5NXV9_9ENTE</name>
<gene>
    <name evidence="2" type="ORF">G314FT_03200</name>
</gene>
<sequence length="51" mass="6136">MVSKKTMAELYQENTSHYTKIYNLLFRLDILVFPFLILGTFLRNDSVQLYF</sequence>
<organism evidence="2 3">
    <name type="scientific">Vagococcus luciliae</name>
    <dbReference type="NCBI Taxonomy" id="2920380"/>
    <lineage>
        <taxon>Bacteria</taxon>
        <taxon>Bacillati</taxon>
        <taxon>Bacillota</taxon>
        <taxon>Bacilli</taxon>
        <taxon>Lactobacillales</taxon>
        <taxon>Enterococcaceae</taxon>
        <taxon>Vagococcus</taxon>
    </lineage>
</organism>
<proteinExistence type="predicted"/>
<dbReference type="EMBL" id="CP102451">
    <property type="protein sequence ID" value="UUV98228.1"/>
    <property type="molecule type" value="Genomic_DNA"/>
</dbReference>